<reference evidence="2 3" key="1">
    <citation type="submission" date="2019-11" db="EMBL/GenBank/DDBJ databases">
        <authorList>
            <person name="Li X."/>
        </authorList>
    </citation>
    <scope>NUCLEOTIDE SEQUENCE [LARGE SCALE GENOMIC DNA]</scope>
    <source>
        <strain evidence="2 3">L9</strain>
    </source>
</reference>
<comment type="caution">
    <text evidence="2">The sequence shown here is derived from an EMBL/GenBank/DDBJ whole genome shotgun (WGS) entry which is preliminary data.</text>
</comment>
<evidence type="ECO:0000256" key="1">
    <source>
        <dbReference type="SAM" id="Phobius"/>
    </source>
</evidence>
<name>A0A6N8FE87_9BACI</name>
<feature type="transmembrane region" description="Helical" evidence="1">
    <location>
        <begin position="65"/>
        <end position="84"/>
    </location>
</feature>
<sequence>MKKGKFQFFYIISLLLLLMILSNRMYNNIGEPIFLIIVIIGSLIIGLVGVYLFGKDMRIYKNLYFVSYIITIGFAFVPVLGVYIENGNYYYGFPAQWFSYYSNGYVNFEILGFVFNFFIIYLVLRFLTKITSSFFKNNHT</sequence>
<feature type="transmembrane region" description="Helical" evidence="1">
    <location>
        <begin position="32"/>
        <end position="53"/>
    </location>
</feature>
<organism evidence="2 3">
    <name type="scientific">Ornithinibacillus caprae</name>
    <dbReference type="NCBI Taxonomy" id="2678566"/>
    <lineage>
        <taxon>Bacteria</taxon>
        <taxon>Bacillati</taxon>
        <taxon>Bacillota</taxon>
        <taxon>Bacilli</taxon>
        <taxon>Bacillales</taxon>
        <taxon>Bacillaceae</taxon>
        <taxon>Ornithinibacillus</taxon>
    </lineage>
</organism>
<proteinExistence type="predicted"/>
<dbReference type="EMBL" id="WOCA01000003">
    <property type="protein sequence ID" value="MUK87833.1"/>
    <property type="molecule type" value="Genomic_DNA"/>
</dbReference>
<dbReference type="AlphaFoldDB" id="A0A6N8FE87"/>
<keyword evidence="1" id="KW-0812">Transmembrane</keyword>
<evidence type="ECO:0000313" key="3">
    <source>
        <dbReference type="Proteomes" id="UP000469125"/>
    </source>
</evidence>
<evidence type="ECO:0000313" key="2">
    <source>
        <dbReference type="EMBL" id="MUK87833.1"/>
    </source>
</evidence>
<keyword evidence="1" id="KW-0472">Membrane</keyword>
<dbReference type="Proteomes" id="UP000469125">
    <property type="component" value="Unassembled WGS sequence"/>
</dbReference>
<keyword evidence="3" id="KW-1185">Reference proteome</keyword>
<protein>
    <submittedName>
        <fullName evidence="2">Uncharacterized protein</fullName>
    </submittedName>
</protein>
<dbReference type="RefSeq" id="WP_155667722.1">
    <property type="nucleotide sequence ID" value="NZ_WOCA01000003.1"/>
</dbReference>
<accession>A0A6N8FE87</accession>
<feature type="transmembrane region" description="Helical" evidence="1">
    <location>
        <begin position="104"/>
        <end position="124"/>
    </location>
</feature>
<gene>
    <name evidence="2" type="ORF">GMD78_05395</name>
</gene>
<feature type="transmembrane region" description="Helical" evidence="1">
    <location>
        <begin position="7"/>
        <end position="26"/>
    </location>
</feature>
<keyword evidence="1" id="KW-1133">Transmembrane helix</keyword>